<dbReference type="InterPro" id="IPR013087">
    <property type="entry name" value="Znf_C2H2_type"/>
</dbReference>
<feature type="domain" description="C2H2-type" evidence="12">
    <location>
        <begin position="433"/>
        <end position="460"/>
    </location>
</feature>
<dbReference type="GO" id="GO:0008270">
    <property type="term" value="F:zinc ion binding"/>
    <property type="evidence" value="ECO:0007669"/>
    <property type="project" value="UniProtKB-KW"/>
</dbReference>
<keyword evidence="5" id="KW-0862">Zinc</keyword>
<gene>
    <name evidence="13" type="ORF">PMAYCL1PPCAC_30698</name>
</gene>
<keyword evidence="6" id="KW-0805">Transcription regulation</keyword>
<dbReference type="GO" id="GO:0005634">
    <property type="term" value="C:nucleus"/>
    <property type="evidence" value="ECO:0007669"/>
    <property type="project" value="UniProtKB-SubCell"/>
</dbReference>
<keyword evidence="14" id="KW-1185">Reference proteome</keyword>
<feature type="domain" description="C2H2-type" evidence="12">
    <location>
        <begin position="461"/>
        <end position="488"/>
    </location>
</feature>
<proteinExistence type="predicted"/>
<feature type="compositionally biased region" description="Polar residues" evidence="11">
    <location>
        <begin position="293"/>
        <end position="306"/>
    </location>
</feature>
<dbReference type="PANTHER" id="PTHR23235:SF60">
    <property type="entry name" value="STRIPE, ISOFORM D"/>
    <property type="match status" value="1"/>
</dbReference>
<evidence type="ECO:0000256" key="7">
    <source>
        <dbReference type="ARBA" id="ARBA00023125"/>
    </source>
</evidence>
<dbReference type="Gene3D" id="3.30.160.60">
    <property type="entry name" value="Classic Zinc Finger"/>
    <property type="match status" value="3"/>
</dbReference>
<sequence>SSALSPSPSIVVSPLVARPMANSTTASSSSSMTLTTRHHLEPPKRASVATLAPPSRHLPLPSRLARAAPSLHHKAINHSMANHHDPDCLKTPTMSDMLQTPTPSQLTSPFKHTPAADDTPRFSFSQISLPPPPGGQRFFGENDPIMVTANGSQRSDDSSPGGEELKTPIFAFDHCLPSTSGIQSTSSKEEKKETKPATTTTMNGKHPKPNLPSLTTTGLAPPLGSPGLNGGMFQFSPLVEHFLQTISNRSGGLPELSVMDAETPKTAEAPDLLKLVCKNEPKDGKAGAAFSEPSASRSTKGSTQPVTRPPPPAFVFDPPPMTSTNDVPIFDTTNLEFKPAPGFMIPKQEPLDEYSIEIYNGGMADSSDYDYKTMDLDDDKNFRALRSAKAGGVGVLPSGERPYICTMPNCDKRFSRSDELTRHMRIHTGSKPFQCNICHRAFSRSDHLTTHVRTHTGEKPFECPTCGRKFARSDERKRHTKVHEKPKYRRSSTSSFGGPASQGSSGSNGME</sequence>
<evidence type="ECO:0000256" key="9">
    <source>
        <dbReference type="ARBA" id="ARBA00023242"/>
    </source>
</evidence>
<dbReference type="GO" id="GO:0000978">
    <property type="term" value="F:RNA polymerase II cis-regulatory region sequence-specific DNA binding"/>
    <property type="evidence" value="ECO:0007669"/>
    <property type="project" value="TreeGrafter"/>
</dbReference>
<dbReference type="SUPFAM" id="SSF57667">
    <property type="entry name" value="beta-beta-alpha zinc fingers"/>
    <property type="match status" value="2"/>
</dbReference>
<feature type="non-terminal residue" evidence="13">
    <location>
        <position position="1"/>
    </location>
</feature>
<protein>
    <recommendedName>
        <fullName evidence="12">C2H2-type domain-containing protein</fullName>
    </recommendedName>
</protein>
<dbReference type="GO" id="GO:0000981">
    <property type="term" value="F:DNA-binding transcription factor activity, RNA polymerase II-specific"/>
    <property type="evidence" value="ECO:0007669"/>
    <property type="project" value="TreeGrafter"/>
</dbReference>
<dbReference type="PROSITE" id="PS50157">
    <property type="entry name" value="ZINC_FINGER_C2H2_2"/>
    <property type="match status" value="3"/>
</dbReference>
<evidence type="ECO:0000313" key="13">
    <source>
        <dbReference type="EMBL" id="GMR60503.1"/>
    </source>
</evidence>
<evidence type="ECO:0000256" key="10">
    <source>
        <dbReference type="PROSITE-ProRule" id="PRU00042"/>
    </source>
</evidence>
<feature type="region of interest" description="Disordered" evidence="11">
    <location>
        <begin position="470"/>
        <end position="511"/>
    </location>
</feature>
<reference evidence="14" key="1">
    <citation type="submission" date="2022-10" db="EMBL/GenBank/DDBJ databases">
        <title>Genome assembly of Pristionchus species.</title>
        <authorList>
            <person name="Yoshida K."/>
            <person name="Sommer R.J."/>
        </authorList>
    </citation>
    <scope>NUCLEOTIDE SEQUENCE [LARGE SCALE GENOMIC DNA]</scope>
    <source>
        <strain evidence="14">RS5460</strain>
    </source>
</reference>
<keyword evidence="2" id="KW-0479">Metal-binding</keyword>
<evidence type="ECO:0000256" key="5">
    <source>
        <dbReference type="ARBA" id="ARBA00022833"/>
    </source>
</evidence>
<feature type="region of interest" description="Disordered" evidence="11">
    <location>
        <begin position="177"/>
        <end position="214"/>
    </location>
</feature>
<dbReference type="SMART" id="SM00355">
    <property type="entry name" value="ZnF_C2H2"/>
    <property type="match status" value="3"/>
</dbReference>
<evidence type="ECO:0000256" key="8">
    <source>
        <dbReference type="ARBA" id="ARBA00023163"/>
    </source>
</evidence>
<dbReference type="PANTHER" id="PTHR23235">
    <property type="entry name" value="KRUEPPEL-LIKE TRANSCRIPTION FACTOR"/>
    <property type="match status" value="1"/>
</dbReference>
<evidence type="ECO:0000256" key="6">
    <source>
        <dbReference type="ARBA" id="ARBA00023015"/>
    </source>
</evidence>
<evidence type="ECO:0000256" key="11">
    <source>
        <dbReference type="SAM" id="MobiDB-lite"/>
    </source>
</evidence>
<dbReference type="EMBL" id="BTRK01000006">
    <property type="protein sequence ID" value="GMR60503.1"/>
    <property type="molecule type" value="Genomic_DNA"/>
</dbReference>
<dbReference type="Pfam" id="PF00096">
    <property type="entry name" value="zf-C2H2"/>
    <property type="match status" value="3"/>
</dbReference>
<keyword evidence="3" id="KW-0677">Repeat</keyword>
<accession>A0AAN5DC98</accession>
<feature type="domain" description="C2H2-type" evidence="12">
    <location>
        <begin position="403"/>
        <end position="432"/>
    </location>
</feature>
<keyword evidence="4 10" id="KW-0863">Zinc-finger</keyword>
<evidence type="ECO:0000313" key="14">
    <source>
        <dbReference type="Proteomes" id="UP001328107"/>
    </source>
</evidence>
<feature type="compositionally biased region" description="Low complexity" evidence="11">
    <location>
        <begin position="16"/>
        <end position="35"/>
    </location>
</feature>
<name>A0AAN5DC98_9BILA</name>
<keyword evidence="8" id="KW-0804">Transcription</keyword>
<dbReference type="AlphaFoldDB" id="A0AAN5DC98"/>
<dbReference type="PROSITE" id="PS00028">
    <property type="entry name" value="ZINC_FINGER_C2H2_1"/>
    <property type="match status" value="3"/>
</dbReference>
<feature type="region of interest" description="Disordered" evidence="11">
    <location>
        <begin position="284"/>
        <end position="319"/>
    </location>
</feature>
<keyword evidence="7" id="KW-0238">DNA-binding</keyword>
<evidence type="ECO:0000256" key="3">
    <source>
        <dbReference type="ARBA" id="ARBA00022737"/>
    </source>
</evidence>
<dbReference type="Proteomes" id="UP001328107">
    <property type="component" value="Unassembled WGS sequence"/>
</dbReference>
<comment type="subcellular location">
    <subcellularLocation>
        <location evidence="1">Nucleus</location>
    </subcellularLocation>
</comment>
<evidence type="ECO:0000259" key="12">
    <source>
        <dbReference type="PROSITE" id="PS50157"/>
    </source>
</evidence>
<evidence type="ECO:0000256" key="2">
    <source>
        <dbReference type="ARBA" id="ARBA00022723"/>
    </source>
</evidence>
<feature type="compositionally biased region" description="Polar residues" evidence="11">
    <location>
        <begin position="491"/>
        <end position="511"/>
    </location>
</feature>
<evidence type="ECO:0000256" key="1">
    <source>
        <dbReference type="ARBA" id="ARBA00004123"/>
    </source>
</evidence>
<feature type="region of interest" description="Disordered" evidence="11">
    <location>
        <begin position="16"/>
        <end position="56"/>
    </location>
</feature>
<comment type="caution">
    <text evidence="13">The sequence shown here is derived from an EMBL/GenBank/DDBJ whole genome shotgun (WGS) entry which is preliminary data.</text>
</comment>
<dbReference type="FunFam" id="3.30.160.60:FF:000064">
    <property type="entry name" value="Early growth response protein 3"/>
    <property type="match status" value="1"/>
</dbReference>
<evidence type="ECO:0000256" key="4">
    <source>
        <dbReference type="ARBA" id="ARBA00022771"/>
    </source>
</evidence>
<dbReference type="InterPro" id="IPR036236">
    <property type="entry name" value="Znf_C2H2_sf"/>
</dbReference>
<feature type="compositionally biased region" description="Pro residues" evidence="11">
    <location>
        <begin position="307"/>
        <end position="319"/>
    </location>
</feature>
<feature type="compositionally biased region" description="Basic residues" evidence="11">
    <location>
        <begin position="478"/>
        <end position="490"/>
    </location>
</feature>
<keyword evidence="9" id="KW-0539">Nucleus</keyword>
<organism evidence="13 14">
    <name type="scientific">Pristionchus mayeri</name>
    <dbReference type="NCBI Taxonomy" id="1317129"/>
    <lineage>
        <taxon>Eukaryota</taxon>
        <taxon>Metazoa</taxon>
        <taxon>Ecdysozoa</taxon>
        <taxon>Nematoda</taxon>
        <taxon>Chromadorea</taxon>
        <taxon>Rhabditida</taxon>
        <taxon>Rhabditina</taxon>
        <taxon>Diplogasteromorpha</taxon>
        <taxon>Diplogasteroidea</taxon>
        <taxon>Neodiplogasteridae</taxon>
        <taxon>Pristionchus</taxon>
    </lineage>
</organism>